<evidence type="ECO:0000256" key="6">
    <source>
        <dbReference type="ARBA" id="ARBA00023180"/>
    </source>
</evidence>
<keyword evidence="2" id="KW-0812">Transmembrane</keyword>
<feature type="chain" id="PRO_5039349218" evidence="7">
    <location>
        <begin position="23"/>
        <end position="315"/>
    </location>
</feature>
<reference evidence="8" key="1">
    <citation type="submission" date="2022-05" db="EMBL/GenBank/DDBJ databases">
        <title>The Musa troglodytarum L. genome provides insights into the mechanism of non-climacteric behaviour and enrichment of carotenoids.</title>
        <authorList>
            <person name="Wang J."/>
        </authorList>
    </citation>
    <scope>NUCLEOTIDE SEQUENCE</scope>
    <source>
        <tissue evidence="8">Leaf</tissue>
    </source>
</reference>
<evidence type="ECO:0000256" key="5">
    <source>
        <dbReference type="ARBA" id="ARBA00023136"/>
    </source>
</evidence>
<dbReference type="OrthoDB" id="19690at2759"/>
<evidence type="ECO:0000256" key="1">
    <source>
        <dbReference type="ARBA" id="ARBA00004167"/>
    </source>
</evidence>
<dbReference type="Proteomes" id="UP001055439">
    <property type="component" value="Chromosome 8"/>
</dbReference>
<gene>
    <name evidence="8" type="ORF">MUK42_07103</name>
</gene>
<organism evidence="8 9">
    <name type="scientific">Musa troglodytarum</name>
    <name type="common">fe'i banana</name>
    <dbReference type="NCBI Taxonomy" id="320322"/>
    <lineage>
        <taxon>Eukaryota</taxon>
        <taxon>Viridiplantae</taxon>
        <taxon>Streptophyta</taxon>
        <taxon>Embryophyta</taxon>
        <taxon>Tracheophyta</taxon>
        <taxon>Spermatophyta</taxon>
        <taxon>Magnoliopsida</taxon>
        <taxon>Liliopsida</taxon>
        <taxon>Zingiberales</taxon>
        <taxon>Musaceae</taxon>
        <taxon>Musa</taxon>
    </lineage>
</organism>
<evidence type="ECO:0000313" key="9">
    <source>
        <dbReference type="Proteomes" id="UP001055439"/>
    </source>
</evidence>
<name>A0A9E7KRN4_9LILI</name>
<dbReference type="Gene3D" id="3.40.30.10">
    <property type="entry name" value="Glutaredoxin"/>
    <property type="match status" value="1"/>
</dbReference>
<keyword evidence="3 7" id="KW-0732">Signal</keyword>
<proteinExistence type="predicted"/>
<dbReference type="PANTHER" id="PTHR46854">
    <property type="entry name" value="5'-ADENYLYLSULFATE REDUCTASE-LIKE 4-RELATED"/>
    <property type="match status" value="1"/>
</dbReference>
<evidence type="ECO:0000256" key="2">
    <source>
        <dbReference type="ARBA" id="ARBA00022692"/>
    </source>
</evidence>
<dbReference type="InterPro" id="IPR044606">
    <property type="entry name" value="APRL4/6"/>
</dbReference>
<dbReference type="PANTHER" id="PTHR46854:SF1">
    <property type="entry name" value="5'-ADENYLYLSULFATE REDUCTASE-LIKE 4-RELATED"/>
    <property type="match status" value="1"/>
</dbReference>
<evidence type="ECO:0000256" key="3">
    <source>
        <dbReference type="ARBA" id="ARBA00022729"/>
    </source>
</evidence>
<dbReference type="InterPro" id="IPR036249">
    <property type="entry name" value="Thioredoxin-like_sf"/>
</dbReference>
<protein>
    <submittedName>
        <fullName evidence="8">Adenosine 5'-phosphosulfate reductase-like</fullName>
    </submittedName>
</protein>
<feature type="signal peptide" evidence="7">
    <location>
        <begin position="1"/>
        <end position="22"/>
    </location>
</feature>
<dbReference type="EMBL" id="CP097510">
    <property type="protein sequence ID" value="URE29272.1"/>
    <property type="molecule type" value="Genomic_DNA"/>
</dbReference>
<dbReference type="SUPFAM" id="SSF52833">
    <property type="entry name" value="Thioredoxin-like"/>
    <property type="match status" value="1"/>
</dbReference>
<sequence>MEGKPRRAALVFLVAFVAVAAGSPACPRPSVVDTILGRPDSCWDSDSTLPLGAYQIGVVEEDSMKTDERKLLRCLEDIESGMRGHQGDEAALQKASSMVQKNREDYVALLFYASWCPFSKICHPNFQILSNLFPTIRHFAFEESVIRPSILSRYGVHGVGPSLKLVILDDVMDPPDDTELKEDMQENCPFSWARSPEKLLQQDGYLALASGFLLMRLLYFLLPRLQACFQRAWRRQMRYVSVRNLWNCFQAYTEQAKQEGCRLHPCERHHLQEGTMSARAWASQSLASVALGEPSSGRAYSTVREKLGQDAAGWL</sequence>
<evidence type="ECO:0000256" key="4">
    <source>
        <dbReference type="ARBA" id="ARBA00022989"/>
    </source>
</evidence>
<evidence type="ECO:0000313" key="8">
    <source>
        <dbReference type="EMBL" id="URE29272.1"/>
    </source>
</evidence>
<dbReference type="AlphaFoldDB" id="A0A9E7KRN4"/>
<accession>A0A9E7KRN4</accession>
<dbReference type="GO" id="GO:0016020">
    <property type="term" value="C:membrane"/>
    <property type="evidence" value="ECO:0007669"/>
    <property type="project" value="UniProtKB-SubCell"/>
</dbReference>
<keyword evidence="5" id="KW-0472">Membrane</keyword>
<keyword evidence="6" id="KW-0325">Glycoprotein</keyword>
<comment type="subcellular location">
    <subcellularLocation>
        <location evidence="1">Membrane</location>
        <topology evidence="1">Single-pass membrane protein</topology>
    </subcellularLocation>
</comment>
<keyword evidence="9" id="KW-1185">Reference proteome</keyword>
<evidence type="ECO:0000256" key="7">
    <source>
        <dbReference type="SAM" id="SignalP"/>
    </source>
</evidence>
<keyword evidence="4" id="KW-1133">Transmembrane helix</keyword>